<name>A0A221UTR4_9FLAO</name>
<feature type="domain" description="RNA polymerase sigma factor 70 region 4 type 2" evidence="6">
    <location>
        <begin position="105"/>
        <end position="154"/>
    </location>
</feature>
<dbReference type="PANTHER" id="PTHR43133:SF46">
    <property type="entry name" value="RNA POLYMERASE SIGMA-70 FACTOR ECF SUBFAMILY"/>
    <property type="match status" value="1"/>
</dbReference>
<dbReference type="AlphaFoldDB" id="A0A221UTR4"/>
<dbReference type="InterPro" id="IPR039425">
    <property type="entry name" value="RNA_pol_sigma-70-like"/>
</dbReference>
<comment type="similarity">
    <text evidence="1">Belongs to the sigma-70 factor family. ECF subfamily.</text>
</comment>
<dbReference type="Pfam" id="PF08281">
    <property type="entry name" value="Sigma70_r4_2"/>
    <property type="match status" value="1"/>
</dbReference>
<dbReference type="GO" id="GO:0006352">
    <property type="term" value="P:DNA-templated transcription initiation"/>
    <property type="evidence" value="ECO:0007669"/>
    <property type="project" value="InterPro"/>
</dbReference>
<reference evidence="7 8" key="1">
    <citation type="submission" date="2017-07" db="EMBL/GenBank/DDBJ databases">
        <title>Genome Sequence of Arenibacter algicola Strain SMS7 Isolated from a culture of the Diatom Skeletonema marinoi.</title>
        <authorList>
            <person name="Topel M."/>
            <person name="Pinder M.I.M."/>
            <person name="Johansson O.N."/>
            <person name="Kourtchenko O."/>
            <person name="Godhe A."/>
            <person name="Clarke A.K."/>
        </authorList>
    </citation>
    <scope>NUCLEOTIDE SEQUENCE [LARGE SCALE GENOMIC DNA]</scope>
    <source>
        <strain evidence="7 8">SMS7</strain>
    </source>
</reference>
<dbReference type="Gene3D" id="1.10.1740.10">
    <property type="match status" value="1"/>
</dbReference>
<dbReference type="PANTHER" id="PTHR43133">
    <property type="entry name" value="RNA POLYMERASE ECF-TYPE SIGMA FACTO"/>
    <property type="match status" value="1"/>
</dbReference>
<dbReference type="GO" id="GO:0003677">
    <property type="term" value="F:DNA binding"/>
    <property type="evidence" value="ECO:0007669"/>
    <property type="project" value="InterPro"/>
</dbReference>
<dbReference type="InterPro" id="IPR007627">
    <property type="entry name" value="RNA_pol_sigma70_r2"/>
</dbReference>
<dbReference type="InterPro" id="IPR013325">
    <property type="entry name" value="RNA_pol_sigma_r2"/>
</dbReference>
<sequence length="173" mass="20320">MKLQKQTEIEQLFKKNYRFYCLLSYSYVSQWDIAEDIVQDVFVKLLTKKDSTLLLNINAYVCRAIKNNSVKYITRTKKLETLDENCLFIPFHDEPIYEEINRASILQKSINNLPLGCKNVFELCALDGHKYNSAADQLGISVNTVKTQMKKAYKILRHDLKNYYLVVLFFLEN</sequence>
<evidence type="ECO:0000256" key="1">
    <source>
        <dbReference type="ARBA" id="ARBA00010641"/>
    </source>
</evidence>
<dbReference type="Gene3D" id="1.10.10.10">
    <property type="entry name" value="Winged helix-like DNA-binding domain superfamily/Winged helix DNA-binding domain"/>
    <property type="match status" value="1"/>
</dbReference>
<dbReference type="KEGG" id="aalg:AREALGSMS7_01165"/>
<accession>A0A221UTR4</accession>
<gene>
    <name evidence="7" type="ORF">AREALGSMS7_01165</name>
</gene>
<evidence type="ECO:0000256" key="3">
    <source>
        <dbReference type="ARBA" id="ARBA00023082"/>
    </source>
</evidence>
<dbReference type="NCBIfam" id="TIGR02937">
    <property type="entry name" value="sigma70-ECF"/>
    <property type="match status" value="1"/>
</dbReference>
<evidence type="ECO:0000313" key="8">
    <source>
        <dbReference type="Proteomes" id="UP000204551"/>
    </source>
</evidence>
<dbReference type="InterPro" id="IPR013249">
    <property type="entry name" value="RNA_pol_sigma70_r4_t2"/>
</dbReference>
<dbReference type="Proteomes" id="UP000204551">
    <property type="component" value="Chromosome"/>
</dbReference>
<keyword evidence="4" id="KW-0804">Transcription</keyword>
<dbReference type="SUPFAM" id="SSF88946">
    <property type="entry name" value="Sigma2 domain of RNA polymerase sigma factors"/>
    <property type="match status" value="1"/>
</dbReference>
<dbReference type="InterPro" id="IPR013324">
    <property type="entry name" value="RNA_pol_sigma_r3/r4-like"/>
</dbReference>
<evidence type="ECO:0000259" key="5">
    <source>
        <dbReference type="Pfam" id="PF04542"/>
    </source>
</evidence>
<keyword evidence="2" id="KW-0805">Transcription regulation</keyword>
<feature type="domain" description="RNA polymerase sigma-70 region 2" evidence="5">
    <location>
        <begin position="12"/>
        <end position="77"/>
    </location>
</feature>
<organism evidence="7 8">
    <name type="scientific">Arenibacter algicola</name>
    <dbReference type="NCBI Taxonomy" id="616991"/>
    <lineage>
        <taxon>Bacteria</taxon>
        <taxon>Pseudomonadati</taxon>
        <taxon>Bacteroidota</taxon>
        <taxon>Flavobacteriia</taxon>
        <taxon>Flavobacteriales</taxon>
        <taxon>Flavobacteriaceae</taxon>
        <taxon>Arenibacter</taxon>
    </lineage>
</organism>
<dbReference type="Pfam" id="PF04542">
    <property type="entry name" value="Sigma70_r2"/>
    <property type="match status" value="1"/>
</dbReference>
<dbReference type="SUPFAM" id="SSF88659">
    <property type="entry name" value="Sigma3 and sigma4 domains of RNA polymerase sigma factors"/>
    <property type="match status" value="1"/>
</dbReference>
<evidence type="ECO:0000259" key="6">
    <source>
        <dbReference type="Pfam" id="PF08281"/>
    </source>
</evidence>
<evidence type="ECO:0000256" key="2">
    <source>
        <dbReference type="ARBA" id="ARBA00023015"/>
    </source>
</evidence>
<dbReference type="InterPro" id="IPR036388">
    <property type="entry name" value="WH-like_DNA-bd_sf"/>
</dbReference>
<proteinExistence type="inferred from homology"/>
<evidence type="ECO:0000313" key="7">
    <source>
        <dbReference type="EMBL" id="ASO04640.1"/>
    </source>
</evidence>
<dbReference type="GO" id="GO:0016987">
    <property type="term" value="F:sigma factor activity"/>
    <property type="evidence" value="ECO:0007669"/>
    <property type="project" value="UniProtKB-KW"/>
</dbReference>
<dbReference type="InterPro" id="IPR014284">
    <property type="entry name" value="RNA_pol_sigma-70_dom"/>
</dbReference>
<keyword evidence="3" id="KW-0731">Sigma factor</keyword>
<protein>
    <submittedName>
        <fullName evidence="7">ECF RNA polymerase sigma factor SigE</fullName>
    </submittedName>
</protein>
<evidence type="ECO:0000256" key="4">
    <source>
        <dbReference type="ARBA" id="ARBA00023163"/>
    </source>
</evidence>
<dbReference type="RefSeq" id="WP_093977595.1">
    <property type="nucleotide sequence ID" value="NZ_CP022515.1"/>
</dbReference>
<dbReference type="EMBL" id="CP022515">
    <property type="protein sequence ID" value="ASO04640.1"/>
    <property type="molecule type" value="Genomic_DNA"/>
</dbReference>